<dbReference type="SUPFAM" id="SSF53335">
    <property type="entry name" value="S-adenosyl-L-methionine-dependent methyltransferases"/>
    <property type="match status" value="1"/>
</dbReference>
<gene>
    <name evidence="2" type="ORF">HELGO_WM53350</name>
</gene>
<proteinExistence type="predicted"/>
<evidence type="ECO:0000259" key="1">
    <source>
        <dbReference type="Pfam" id="PF08241"/>
    </source>
</evidence>
<dbReference type="InterPro" id="IPR029063">
    <property type="entry name" value="SAM-dependent_MTases_sf"/>
</dbReference>
<dbReference type="Pfam" id="PF08241">
    <property type="entry name" value="Methyltransf_11"/>
    <property type="match status" value="1"/>
</dbReference>
<dbReference type="InterPro" id="IPR013216">
    <property type="entry name" value="Methyltransf_11"/>
</dbReference>
<dbReference type="AlphaFoldDB" id="A0A6S6TYP7"/>
<name>A0A6S6TYP7_9BACT</name>
<evidence type="ECO:0000313" key="2">
    <source>
        <dbReference type="EMBL" id="CAA6827625.1"/>
    </source>
</evidence>
<reference evidence="2" key="1">
    <citation type="submission" date="2020-01" db="EMBL/GenBank/DDBJ databases">
        <authorList>
            <person name="Meier V. D."/>
            <person name="Meier V D."/>
        </authorList>
    </citation>
    <scope>NUCLEOTIDE SEQUENCE</scope>
    <source>
        <strain evidence="2">HLG_WM_MAG_10</strain>
    </source>
</reference>
<dbReference type="PANTHER" id="PTHR43591">
    <property type="entry name" value="METHYLTRANSFERASE"/>
    <property type="match status" value="1"/>
</dbReference>
<dbReference type="PANTHER" id="PTHR43591:SF110">
    <property type="entry name" value="RHODANESE DOMAIN-CONTAINING PROTEIN"/>
    <property type="match status" value="1"/>
</dbReference>
<feature type="domain" description="Methyltransferase type 11" evidence="1">
    <location>
        <begin position="89"/>
        <end position="182"/>
    </location>
</feature>
<accession>A0A6S6TYP7</accession>
<dbReference type="GO" id="GO:0008757">
    <property type="term" value="F:S-adenosylmethionine-dependent methyltransferase activity"/>
    <property type="evidence" value="ECO:0007669"/>
    <property type="project" value="InterPro"/>
</dbReference>
<protein>
    <submittedName>
        <fullName evidence="2">Ubiquinone/menaquinone biosynthesis protein</fullName>
    </submittedName>
</protein>
<dbReference type="EMBL" id="CACVAQ010000405">
    <property type="protein sequence ID" value="CAA6827625.1"/>
    <property type="molecule type" value="Genomic_DNA"/>
</dbReference>
<sequence>MKKIKKENTMVSKNSPTLKSLQELKEAHNNMNGDIGKVSSFYNNWSDLYDKDVEEQQYIAPTFSAHFFLAFQKQVWQNPSDFHKIRIMDAGCGTGLSGLQLQKLGYTNINGCDIAQNMIDIAKGTNVYQSLSGDADINNLSAFANNQYDAVISCGVFTPGHVFPDALRELVRITKKSGFIVVVTRRSYYQSTNFQEVCDTLKQERLVSSITKQEGPYDMEERAYYWGIKL</sequence>
<organism evidence="2">
    <name type="scientific">uncultured Aureispira sp</name>
    <dbReference type="NCBI Taxonomy" id="1331704"/>
    <lineage>
        <taxon>Bacteria</taxon>
        <taxon>Pseudomonadati</taxon>
        <taxon>Bacteroidota</taxon>
        <taxon>Saprospiria</taxon>
        <taxon>Saprospirales</taxon>
        <taxon>Saprospiraceae</taxon>
        <taxon>Aureispira</taxon>
        <taxon>environmental samples</taxon>
    </lineage>
</organism>
<keyword evidence="2" id="KW-0830">Ubiquinone</keyword>
<dbReference type="Gene3D" id="3.40.50.150">
    <property type="entry name" value="Vaccinia Virus protein VP39"/>
    <property type="match status" value="1"/>
</dbReference>
<dbReference type="CDD" id="cd02440">
    <property type="entry name" value="AdoMet_MTases"/>
    <property type="match status" value="1"/>
</dbReference>